<dbReference type="SUPFAM" id="SSF52777">
    <property type="entry name" value="CoA-dependent acyltransferases"/>
    <property type="match status" value="4"/>
</dbReference>
<comment type="caution">
    <text evidence="5">The sequence shown here is derived from an EMBL/GenBank/DDBJ whole genome shotgun (WGS) entry which is preliminary data.</text>
</comment>
<dbReference type="InterPro" id="IPR045851">
    <property type="entry name" value="AMP-bd_C_sf"/>
</dbReference>
<dbReference type="Proteomes" id="UP001165042">
    <property type="component" value="Unassembled WGS sequence"/>
</dbReference>
<dbReference type="SMART" id="SM00823">
    <property type="entry name" value="PKS_PP"/>
    <property type="match status" value="1"/>
</dbReference>
<dbReference type="Gene3D" id="3.30.559.30">
    <property type="entry name" value="Nonribosomal peptide synthetase, condensation domain"/>
    <property type="match status" value="2"/>
</dbReference>
<evidence type="ECO:0000256" key="1">
    <source>
        <dbReference type="ARBA" id="ARBA00001957"/>
    </source>
</evidence>
<comment type="cofactor">
    <cofactor evidence="1">
        <name>pantetheine 4'-phosphate</name>
        <dbReference type="ChEBI" id="CHEBI:47942"/>
    </cofactor>
</comment>
<dbReference type="CDD" id="cd17646">
    <property type="entry name" value="A_NRPS_AB3403-like"/>
    <property type="match status" value="1"/>
</dbReference>
<dbReference type="InterPro" id="IPR006162">
    <property type="entry name" value="Ppantetheine_attach_site"/>
</dbReference>
<dbReference type="GO" id="GO:0008610">
    <property type="term" value="P:lipid biosynthetic process"/>
    <property type="evidence" value="ECO:0007669"/>
    <property type="project" value="UniProtKB-ARBA"/>
</dbReference>
<feature type="domain" description="Carrier" evidence="4">
    <location>
        <begin position="1513"/>
        <end position="1588"/>
    </location>
</feature>
<dbReference type="Gene3D" id="3.40.50.1820">
    <property type="entry name" value="alpha/beta hydrolase"/>
    <property type="match status" value="1"/>
</dbReference>
<dbReference type="FunFam" id="3.40.50.12780:FF:000012">
    <property type="entry name" value="Non-ribosomal peptide synthetase"/>
    <property type="match status" value="1"/>
</dbReference>
<dbReference type="NCBIfam" id="TIGR01733">
    <property type="entry name" value="AA-adenyl-dom"/>
    <property type="match status" value="1"/>
</dbReference>
<feature type="domain" description="Carrier" evidence="4">
    <location>
        <begin position="469"/>
        <end position="543"/>
    </location>
</feature>
<dbReference type="Gene3D" id="3.30.300.30">
    <property type="match status" value="1"/>
</dbReference>
<dbReference type="GO" id="GO:0043041">
    <property type="term" value="P:amino acid activation for nonribosomal peptide biosynthetic process"/>
    <property type="evidence" value="ECO:0007669"/>
    <property type="project" value="TreeGrafter"/>
</dbReference>
<reference evidence="5" key="1">
    <citation type="submission" date="2023-02" db="EMBL/GenBank/DDBJ databases">
        <title>Actinokineospora globicatena NBRC 15670.</title>
        <authorList>
            <person name="Ichikawa N."/>
            <person name="Sato H."/>
            <person name="Tonouchi N."/>
        </authorList>
    </citation>
    <scope>NUCLEOTIDE SEQUENCE</scope>
    <source>
        <strain evidence="5">NBRC 15670</strain>
    </source>
</reference>
<dbReference type="Pfam" id="PF00501">
    <property type="entry name" value="AMP-binding"/>
    <property type="match status" value="1"/>
</dbReference>
<organism evidence="5 6">
    <name type="scientific">Actinokineospora globicatena</name>
    <dbReference type="NCBI Taxonomy" id="103729"/>
    <lineage>
        <taxon>Bacteria</taxon>
        <taxon>Bacillati</taxon>
        <taxon>Actinomycetota</taxon>
        <taxon>Actinomycetes</taxon>
        <taxon>Pseudonocardiales</taxon>
        <taxon>Pseudonocardiaceae</taxon>
        <taxon>Actinokineospora</taxon>
    </lineage>
</organism>
<evidence type="ECO:0000313" key="5">
    <source>
        <dbReference type="EMBL" id="GLW90354.1"/>
    </source>
</evidence>
<dbReference type="InterPro" id="IPR020806">
    <property type="entry name" value="PKS_PP-bd"/>
</dbReference>
<evidence type="ECO:0000256" key="3">
    <source>
        <dbReference type="ARBA" id="ARBA00022553"/>
    </source>
</evidence>
<dbReference type="InterPro" id="IPR001031">
    <property type="entry name" value="Thioesterase"/>
</dbReference>
<name>A0A9W6QKV9_9PSEU</name>
<dbReference type="InterPro" id="IPR009081">
    <property type="entry name" value="PP-bd_ACP"/>
</dbReference>
<dbReference type="Pfam" id="PF13193">
    <property type="entry name" value="AMP-binding_C"/>
    <property type="match status" value="1"/>
</dbReference>
<dbReference type="Gene3D" id="1.10.1200.10">
    <property type="entry name" value="ACP-like"/>
    <property type="match status" value="1"/>
</dbReference>
<keyword evidence="3" id="KW-0597">Phosphoprotein</keyword>
<dbReference type="InterPro" id="IPR042099">
    <property type="entry name" value="ANL_N_sf"/>
</dbReference>
<dbReference type="InterPro" id="IPR020845">
    <property type="entry name" value="AMP-binding_CS"/>
</dbReference>
<dbReference type="Pfam" id="PF00668">
    <property type="entry name" value="Condensation"/>
    <property type="match status" value="2"/>
</dbReference>
<dbReference type="Pfam" id="PF00550">
    <property type="entry name" value="PP-binding"/>
    <property type="match status" value="2"/>
</dbReference>
<dbReference type="SUPFAM" id="SSF56801">
    <property type="entry name" value="Acetyl-CoA synthetase-like"/>
    <property type="match status" value="1"/>
</dbReference>
<dbReference type="Gene3D" id="3.30.559.10">
    <property type="entry name" value="Chloramphenicol acetyltransferase-like domain"/>
    <property type="match status" value="2"/>
</dbReference>
<keyword evidence="2" id="KW-0596">Phosphopantetheine</keyword>
<dbReference type="Gene3D" id="3.40.50.12780">
    <property type="entry name" value="N-terminal domain of ligase-like"/>
    <property type="match status" value="1"/>
</dbReference>
<dbReference type="GO" id="GO:0031177">
    <property type="term" value="F:phosphopantetheine binding"/>
    <property type="evidence" value="ECO:0007669"/>
    <property type="project" value="InterPro"/>
</dbReference>
<dbReference type="GO" id="GO:0003824">
    <property type="term" value="F:catalytic activity"/>
    <property type="evidence" value="ECO:0007669"/>
    <property type="project" value="InterPro"/>
</dbReference>
<dbReference type="PROSITE" id="PS00455">
    <property type="entry name" value="AMP_BINDING"/>
    <property type="match status" value="1"/>
</dbReference>
<evidence type="ECO:0000313" key="6">
    <source>
        <dbReference type="Proteomes" id="UP001165042"/>
    </source>
</evidence>
<dbReference type="SUPFAM" id="SSF47336">
    <property type="entry name" value="ACP-like"/>
    <property type="match status" value="2"/>
</dbReference>
<dbReference type="InterPro" id="IPR010071">
    <property type="entry name" value="AA_adenyl_dom"/>
</dbReference>
<accession>A0A9W6QKV9</accession>
<evidence type="ECO:0000256" key="2">
    <source>
        <dbReference type="ARBA" id="ARBA00022450"/>
    </source>
</evidence>
<dbReference type="GO" id="GO:0005737">
    <property type="term" value="C:cytoplasm"/>
    <property type="evidence" value="ECO:0007669"/>
    <property type="project" value="TreeGrafter"/>
</dbReference>
<dbReference type="EMBL" id="BSSD01000001">
    <property type="protein sequence ID" value="GLW90354.1"/>
    <property type="molecule type" value="Genomic_DNA"/>
</dbReference>
<evidence type="ECO:0000259" key="4">
    <source>
        <dbReference type="PROSITE" id="PS50075"/>
    </source>
</evidence>
<dbReference type="FunFam" id="3.40.50.980:FF:000002">
    <property type="entry name" value="Enterobactin synthetase component F"/>
    <property type="match status" value="1"/>
</dbReference>
<dbReference type="InterPro" id="IPR029058">
    <property type="entry name" value="AB_hydrolase_fold"/>
</dbReference>
<dbReference type="GO" id="GO:0044550">
    <property type="term" value="P:secondary metabolite biosynthetic process"/>
    <property type="evidence" value="ECO:0007669"/>
    <property type="project" value="TreeGrafter"/>
</dbReference>
<proteinExistence type="predicted"/>
<gene>
    <name evidence="5" type="ORF">Aglo03_11700</name>
</gene>
<dbReference type="PANTHER" id="PTHR45527:SF1">
    <property type="entry name" value="FATTY ACID SYNTHASE"/>
    <property type="match status" value="1"/>
</dbReference>
<dbReference type="InterPro" id="IPR001242">
    <property type="entry name" value="Condensation_dom"/>
</dbReference>
<dbReference type="PANTHER" id="PTHR45527">
    <property type="entry name" value="NONRIBOSOMAL PEPTIDE SYNTHETASE"/>
    <property type="match status" value="1"/>
</dbReference>
<dbReference type="CDD" id="cd19531">
    <property type="entry name" value="LCL_NRPS-like"/>
    <property type="match status" value="1"/>
</dbReference>
<dbReference type="InterPro" id="IPR036736">
    <property type="entry name" value="ACP-like_sf"/>
</dbReference>
<dbReference type="InterPro" id="IPR025110">
    <property type="entry name" value="AMP-bd_C"/>
</dbReference>
<dbReference type="InterPro" id="IPR023213">
    <property type="entry name" value="CAT-like_dom_sf"/>
</dbReference>
<keyword evidence="6" id="KW-1185">Reference proteome</keyword>
<dbReference type="InterPro" id="IPR000873">
    <property type="entry name" value="AMP-dep_synth/lig_dom"/>
</dbReference>
<dbReference type="PROSITE" id="PS00012">
    <property type="entry name" value="PHOSPHOPANTETHEINE"/>
    <property type="match status" value="1"/>
</dbReference>
<dbReference type="Pfam" id="PF00975">
    <property type="entry name" value="Thioesterase"/>
    <property type="match status" value="1"/>
</dbReference>
<dbReference type="PROSITE" id="PS50075">
    <property type="entry name" value="CARRIER"/>
    <property type="match status" value="2"/>
</dbReference>
<protein>
    <recommendedName>
        <fullName evidence="4">Carrier domain-containing protein</fullName>
    </recommendedName>
</protein>
<dbReference type="SUPFAM" id="SSF53474">
    <property type="entry name" value="alpha/beta-Hydrolases"/>
    <property type="match status" value="1"/>
</dbReference>
<sequence>MFGVSVDRRPDGGPVSEEFLFPASRAQYQLFFVQNLLGTAPTYHVALRHLVRGPLDRRALRAALQLLLTRHEALRTHFTLADGQLFQVVREDAALDYLETDDPSRAWLDDRDREPFDLERGPLFRARLQNLAADRSVLSLAMHHIVVDGWSAGILLDELIVAYRAIATGAEPDLPVPEFQYADYSGWQDEWLRGAAAARQLDYWRTALAGDLPVLRLPSDTAGPPSSAGSSIAFPLPDDQIGVLRQVARDADGTLFLVLLAAFTVLLREQTGFDDIVVGTAAANRGRREFHRTVGFFVNTVALRADLGGDPTFRELVEQVRRTALAAYDNQEVPFDLVVTALNPDRGPEHDPVLQVLCTLNEATAAPVEAAGARFEPAELSTETAKYPFSLAITDEGAAVNAELDYRTGLFSTERVELFAERYLAILAGASADPDVPVSRLIGAPAPVRAPRAAAPAEDDWDEPVPYAPPTSRTEAVLAEIFAEVLDRDRVGIDDNYFELGGDSIRSVRVLAHTRAAGLRVRLTDLILHQTIREIAPLAVAVDPEPTAGAEPFTLISAADRDRVGTGVQDAYPLLGVQAGMVFHSEATGENQLYHNVATYLLRTEHSTGAWERAVRRLTRRHEVLRTSFSLGGFSTPLQLVHREVPPPITVEDLRDLPEDATRAAVDARFRWERTHPFDLGRAPLIRFHVQRRTEDTAQLWVVEHHAIMDGWSGRSLFAELLNTYLDELGRPKDIPAAPTARFRAAVEAERAAVADTAQREFWAEQVRDLTTTGPPHTGTAPADMRMAEFALPARVSDGVAELAKAARVPVRIVLLAAHLRVMGLLGGDPDVVTGAVYNVRGEEVDSDRVVGLFLNTVPFRCSLTGGTWRELVARVAAVDLAIQPHRRYPLAQVQREHGGGPLFETFFNYTHFHVSRTQPTAEDDLEVVAEDGVVPTNFPFGAEFFQELGAESIGLALRYDANLRTDDEVARIHGYYVAALTALVETPDEPHAEAVLLSADELRALAGWNATERAYSATHVLHELARERAAAVPDLPAVIHERTALTHAQLHKSANQVAHRLIELGARPGRFIGVAAHRSVELVVGLLAVLKAGCAYVPLDPDHPRARLAALAQDAGVELVLTGPGLHVDGVSTEPLDLDAVGHLPTTAPEVAVAPEAPAYLIHTSGSTGKPKGVAVSHRAICNRLLWMQDAYPIGRDDVLVQKTPFSFDVSLWEFFWPMITGARLVVARPGGHRDPAHLTDLIQRHGVTVIHFVPSMLRAFLADDGLTGCASLHRVFCSGEALPFDLQQDFLAHRTADLVNLYGPTEAAVDVSHWRCRDGVEPVVPIGHPIANTALHVLDHDLNPVPVGVAGELCVGGTGLAIGYPSDPDLTAHRFPTTRHGRVYRTGDLARRRPDGALEFLGRLDDQVKIRGLRVEPGEVEAALREHDTVRDCAVLVRGDTLVACVVADPALDSAALRASLAERLPEHLIPGLWIPVTAIPLSANGKTDRRALAELVARERVSAPVDTHVAPRTEVERELAAMWEEVLGVGPISVEDTFADLGGHSLAALRVIAAVRGRFDRSLSPADLLGGRTVAALAAKLGDSGVGGGGVGRDDAPELVVLRAGGDLDPVVLIHPSDGGVFCYEALAARVDPRHPVLGIAAAGLHTGAGPEDVPAMAADYLALLRSDRATGTRLLVGWSFGGVVAHELARQLSAAGERVGLLCLVDSAFPGQYDHSGEDPAELLRADLTGPEPHDWSALVAVLRRNLAAQAAHRPGTYPGDAVFVQGDHHGDHGSADLWRPVIGGRLTVHETGIDHTDLVAPPGVDVLADLLNRALDGGAGR</sequence>